<evidence type="ECO:0000313" key="3">
    <source>
        <dbReference type="Proteomes" id="UP001497512"/>
    </source>
</evidence>
<feature type="region of interest" description="Disordered" evidence="1">
    <location>
        <begin position="533"/>
        <end position="602"/>
    </location>
</feature>
<organism evidence="2 3">
    <name type="scientific">Sphagnum troendelagicum</name>
    <dbReference type="NCBI Taxonomy" id="128251"/>
    <lineage>
        <taxon>Eukaryota</taxon>
        <taxon>Viridiplantae</taxon>
        <taxon>Streptophyta</taxon>
        <taxon>Embryophyta</taxon>
        <taxon>Bryophyta</taxon>
        <taxon>Sphagnophytina</taxon>
        <taxon>Sphagnopsida</taxon>
        <taxon>Sphagnales</taxon>
        <taxon>Sphagnaceae</taxon>
        <taxon>Sphagnum</taxon>
    </lineage>
</organism>
<evidence type="ECO:0000256" key="1">
    <source>
        <dbReference type="SAM" id="MobiDB-lite"/>
    </source>
</evidence>
<feature type="compositionally biased region" description="Low complexity" evidence="1">
    <location>
        <begin position="1"/>
        <end position="16"/>
    </location>
</feature>
<dbReference type="InterPro" id="IPR052270">
    <property type="entry name" value="CACF_protein"/>
</dbReference>
<feature type="region of interest" description="Disordered" evidence="1">
    <location>
        <begin position="1"/>
        <end position="46"/>
    </location>
</feature>
<name>A0ABP0TEH8_9BRYO</name>
<sequence>MSSTTTTTSLTSSSSSEDNEYAALERLHPTSGNVEDSVTEEERRAQEHHQQRLARIVADHWMYITRLGLMLSYCSKIVHYWRKLSQQRNRNRKQSSLAVEHFTRNSFRRVFNALHEARQMMSTTSDAIAKLHDSSLKKKALKGLSDPDKIYREHHHKHSLARVFRILQHNLDGYGSSDVMDNTVVKLYGTSLKKQALLRLASHLAYRRSKVAKEKLSLAHWRRSTEGKVLRNWVLFSRDHASKIRQQEQLHEIQLRKLLIASLKAWYQHTRDLREEGRHKSGQAAELWNRLSNLQTGRVWKAWIAIQKEKNMRALKKTQASNMHRGVKTAAATSAWRNYVMEKEIERGRLSEAQSYWKQQALKSAMQTWQTYLEAQRAKHDALLRASEHLKRVLKQKSMNSWKPWYKRQITKEINLQHAANMYRDRLHRWGCERILAVGFMLQALRLQSRLERQPRLSASTLAKVAPYARKWWYLTQQRKKPRKESPKLQDNLTLNNAVKVGVASLLTQDRITHEVLLRIGLVNEGSQMPIQRPAVQLVDDEPAERAQPRGRLMIPAPPTAGQPLGMSRPGVRSRPQPRRPAFLSQNPLAGSSVPSIPTTGL</sequence>
<dbReference type="Proteomes" id="UP001497512">
    <property type="component" value="Chromosome 10"/>
</dbReference>
<keyword evidence="3" id="KW-1185">Reference proteome</keyword>
<evidence type="ECO:0000313" key="2">
    <source>
        <dbReference type="EMBL" id="CAK9194568.1"/>
    </source>
</evidence>
<dbReference type="PANTHER" id="PTHR22028">
    <property type="entry name" value="SFI1 SPINDLE BODY DOMAIN-CONTAINING PROTEIN-RELATED"/>
    <property type="match status" value="1"/>
</dbReference>
<dbReference type="EMBL" id="OZ019902">
    <property type="protein sequence ID" value="CAK9194568.1"/>
    <property type="molecule type" value="Genomic_DNA"/>
</dbReference>
<accession>A0ABP0TEH8</accession>
<evidence type="ECO:0008006" key="4">
    <source>
        <dbReference type="Google" id="ProtNLM"/>
    </source>
</evidence>
<gene>
    <name evidence="2" type="ORF">CSSPTR1EN2_LOCUS2591</name>
</gene>
<feature type="compositionally biased region" description="Polar residues" evidence="1">
    <location>
        <begin position="584"/>
        <end position="602"/>
    </location>
</feature>
<protein>
    <recommendedName>
        <fullName evidence="4">Sfi1 spindle body domain-containing protein</fullName>
    </recommendedName>
</protein>
<proteinExistence type="predicted"/>
<reference evidence="2" key="1">
    <citation type="submission" date="2024-02" db="EMBL/GenBank/DDBJ databases">
        <authorList>
            <consortium name="ELIXIR-Norway"/>
            <consortium name="Elixir Norway"/>
        </authorList>
    </citation>
    <scope>NUCLEOTIDE SEQUENCE</scope>
</reference>